<reference evidence="1 2" key="1">
    <citation type="journal article" date="2021" name="Elife">
        <title>Chloroplast acquisition without the gene transfer in kleptoplastic sea slugs, Plakobranchus ocellatus.</title>
        <authorList>
            <person name="Maeda T."/>
            <person name="Takahashi S."/>
            <person name="Yoshida T."/>
            <person name="Shimamura S."/>
            <person name="Takaki Y."/>
            <person name="Nagai Y."/>
            <person name="Toyoda A."/>
            <person name="Suzuki Y."/>
            <person name="Arimoto A."/>
            <person name="Ishii H."/>
            <person name="Satoh N."/>
            <person name="Nishiyama T."/>
            <person name="Hasebe M."/>
            <person name="Maruyama T."/>
            <person name="Minagawa J."/>
            <person name="Obokata J."/>
            <person name="Shigenobu S."/>
        </authorList>
    </citation>
    <scope>NUCLEOTIDE SEQUENCE [LARGE SCALE GENOMIC DNA]</scope>
</reference>
<evidence type="ECO:0000313" key="2">
    <source>
        <dbReference type="Proteomes" id="UP000735302"/>
    </source>
</evidence>
<protein>
    <submittedName>
        <fullName evidence="1">Uncharacterized protein</fullName>
    </submittedName>
</protein>
<dbReference type="Proteomes" id="UP000735302">
    <property type="component" value="Unassembled WGS sequence"/>
</dbReference>
<name>A0AAV4B4Q7_9GAST</name>
<evidence type="ECO:0000313" key="1">
    <source>
        <dbReference type="EMBL" id="GFO14187.1"/>
    </source>
</evidence>
<gene>
    <name evidence="1" type="ORF">PoB_004069200</name>
</gene>
<organism evidence="1 2">
    <name type="scientific">Plakobranchus ocellatus</name>
    <dbReference type="NCBI Taxonomy" id="259542"/>
    <lineage>
        <taxon>Eukaryota</taxon>
        <taxon>Metazoa</taxon>
        <taxon>Spiralia</taxon>
        <taxon>Lophotrochozoa</taxon>
        <taxon>Mollusca</taxon>
        <taxon>Gastropoda</taxon>
        <taxon>Heterobranchia</taxon>
        <taxon>Euthyneura</taxon>
        <taxon>Panpulmonata</taxon>
        <taxon>Sacoglossa</taxon>
        <taxon>Placobranchoidea</taxon>
        <taxon>Plakobranchidae</taxon>
        <taxon>Plakobranchus</taxon>
    </lineage>
</organism>
<proteinExistence type="predicted"/>
<dbReference type="AlphaFoldDB" id="A0AAV4B4Q7"/>
<keyword evidence="2" id="KW-1185">Reference proteome</keyword>
<sequence>MAAHDNPSDNEHPVILKDLELGSAVDIGTSKSKRRKSQWYWAKNCTNKRYGCPGLSFFRFPRDEERLVPIVTKEILTNMSSTQPSYSYFSRAVGRDVAGLCGQRLKRKCSYPFLRLFLPVPCFLTSPFLKVSISYYGLCGALSRSCSCGFGFCGTLTRSCSCGFSSLEPSIEAVVVALDSVGRRSSLEVAVVASDSVEPSIEIVVVALDSVGRRPSLEVAVVASDSVEPSLQVAVVASDCVGRSLEVAVVLSDSVRPSLGIPFVASDSMGPSLKVAVVVSGSVGLSVAKV</sequence>
<accession>A0AAV4B4Q7</accession>
<dbReference type="EMBL" id="BLXT01004527">
    <property type="protein sequence ID" value="GFO14187.1"/>
    <property type="molecule type" value="Genomic_DNA"/>
</dbReference>
<comment type="caution">
    <text evidence="1">The sequence shown here is derived from an EMBL/GenBank/DDBJ whole genome shotgun (WGS) entry which is preliminary data.</text>
</comment>